<organism evidence="4 5">
    <name type="scientific">Periophthalmus magnuspinnatus</name>
    <dbReference type="NCBI Taxonomy" id="409849"/>
    <lineage>
        <taxon>Eukaryota</taxon>
        <taxon>Metazoa</taxon>
        <taxon>Chordata</taxon>
        <taxon>Craniata</taxon>
        <taxon>Vertebrata</taxon>
        <taxon>Euteleostomi</taxon>
        <taxon>Actinopterygii</taxon>
        <taxon>Neopterygii</taxon>
        <taxon>Teleostei</taxon>
        <taxon>Neoteleostei</taxon>
        <taxon>Acanthomorphata</taxon>
        <taxon>Gobiaria</taxon>
        <taxon>Gobiiformes</taxon>
        <taxon>Gobioidei</taxon>
        <taxon>Gobiidae</taxon>
        <taxon>Oxudercinae</taxon>
        <taxon>Periophthalmus</taxon>
    </lineage>
</organism>
<keyword evidence="1" id="KW-0732">Signal</keyword>
<reference evidence="4" key="2">
    <citation type="submission" date="2025-09" db="UniProtKB">
        <authorList>
            <consortium name="Ensembl"/>
        </authorList>
    </citation>
    <scope>IDENTIFICATION</scope>
</reference>
<dbReference type="GO" id="GO:0005576">
    <property type="term" value="C:extracellular region"/>
    <property type="evidence" value="ECO:0007669"/>
    <property type="project" value="InterPro"/>
</dbReference>
<keyword evidence="2" id="KW-0882">Thioester bond</keyword>
<accession>A0A3B4A9L4</accession>
<proteinExistence type="predicted"/>
<dbReference type="InterPro" id="IPR036595">
    <property type="entry name" value="A-macroglobulin_rcpt-bd_sf"/>
</dbReference>
<sequence length="99" mass="11072">MAILDVGMLSGFTISPGATTPTDLIPKTETLSDKVILYFHTVSISCRMILQLNSVAQIQDAVVRVYDYYEPSEYAQTETSVQTLNINKLPFSYCKCLKQ</sequence>
<dbReference type="Pfam" id="PF07677">
    <property type="entry name" value="A2M_recep"/>
    <property type="match status" value="1"/>
</dbReference>
<evidence type="ECO:0000256" key="2">
    <source>
        <dbReference type="ARBA" id="ARBA00022966"/>
    </source>
</evidence>
<dbReference type="InterPro" id="IPR050473">
    <property type="entry name" value="A2M/Complement_sys"/>
</dbReference>
<dbReference type="Ensembl" id="ENSPMGT00000014670.1">
    <property type="protein sequence ID" value="ENSPMGP00000013742.1"/>
    <property type="gene ID" value="ENSPMGG00000011302.1"/>
</dbReference>
<dbReference type="Proteomes" id="UP000261520">
    <property type="component" value="Unplaced"/>
</dbReference>
<evidence type="ECO:0000313" key="4">
    <source>
        <dbReference type="Ensembl" id="ENSPMGP00000013742.1"/>
    </source>
</evidence>
<dbReference type="STRING" id="409849.ENSPMGP00000013742"/>
<dbReference type="InterPro" id="IPR009048">
    <property type="entry name" value="A-macroglobulin_rcpt-bd"/>
</dbReference>
<evidence type="ECO:0000313" key="5">
    <source>
        <dbReference type="Proteomes" id="UP000261520"/>
    </source>
</evidence>
<feature type="domain" description="Alpha-macroglobulin receptor-binding" evidence="3">
    <location>
        <begin position="1"/>
        <end position="79"/>
    </location>
</feature>
<dbReference type="SMART" id="SM01361">
    <property type="entry name" value="A2M_recep"/>
    <property type="match status" value="1"/>
</dbReference>
<dbReference type="PANTHER" id="PTHR11412">
    <property type="entry name" value="MACROGLOBULIN / COMPLEMENT"/>
    <property type="match status" value="1"/>
</dbReference>
<dbReference type="PANTHER" id="PTHR11412:SF136">
    <property type="entry name" value="CD109 ANTIGEN"/>
    <property type="match status" value="1"/>
</dbReference>
<reference evidence="4" key="1">
    <citation type="submission" date="2025-08" db="UniProtKB">
        <authorList>
            <consortium name="Ensembl"/>
        </authorList>
    </citation>
    <scope>IDENTIFICATION</scope>
</reference>
<dbReference type="SUPFAM" id="SSF49410">
    <property type="entry name" value="Alpha-macroglobulin receptor domain"/>
    <property type="match status" value="1"/>
</dbReference>
<name>A0A3B4A9L4_9GOBI</name>
<keyword evidence="5" id="KW-1185">Reference proteome</keyword>
<dbReference type="AlphaFoldDB" id="A0A3B4A9L4"/>
<protein>
    <recommendedName>
        <fullName evidence="3">Alpha-macroglobulin receptor-binding domain-containing protein</fullName>
    </recommendedName>
</protein>
<dbReference type="Gene3D" id="2.60.40.690">
    <property type="entry name" value="Alpha-macroglobulin, receptor-binding domain"/>
    <property type="match status" value="1"/>
</dbReference>
<evidence type="ECO:0000259" key="3">
    <source>
        <dbReference type="SMART" id="SM01361"/>
    </source>
</evidence>
<evidence type="ECO:0000256" key="1">
    <source>
        <dbReference type="ARBA" id="ARBA00022729"/>
    </source>
</evidence>